<feature type="region of interest" description="Disordered" evidence="1">
    <location>
        <begin position="1"/>
        <end position="54"/>
    </location>
</feature>
<evidence type="ECO:0000313" key="3">
    <source>
        <dbReference type="Proteomes" id="UP001391051"/>
    </source>
</evidence>
<proteinExistence type="predicted"/>
<organism evidence="2 3">
    <name type="scientific">Apiospora aurea</name>
    <dbReference type="NCBI Taxonomy" id="335848"/>
    <lineage>
        <taxon>Eukaryota</taxon>
        <taxon>Fungi</taxon>
        <taxon>Dikarya</taxon>
        <taxon>Ascomycota</taxon>
        <taxon>Pezizomycotina</taxon>
        <taxon>Sordariomycetes</taxon>
        <taxon>Xylariomycetidae</taxon>
        <taxon>Amphisphaeriales</taxon>
        <taxon>Apiosporaceae</taxon>
        <taxon>Apiospora</taxon>
    </lineage>
</organism>
<keyword evidence="3" id="KW-1185">Reference proteome</keyword>
<protein>
    <submittedName>
        <fullName evidence="2">Uncharacterized protein</fullName>
    </submittedName>
</protein>
<name>A0ABR1QLR0_9PEZI</name>
<dbReference type="EMBL" id="JAQQWE010000003">
    <property type="protein sequence ID" value="KAK7959284.1"/>
    <property type="molecule type" value="Genomic_DNA"/>
</dbReference>
<evidence type="ECO:0000256" key="1">
    <source>
        <dbReference type="SAM" id="MobiDB-lite"/>
    </source>
</evidence>
<reference evidence="2 3" key="1">
    <citation type="submission" date="2023-01" db="EMBL/GenBank/DDBJ databases">
        <title>Analysis of 21 Apiospora genomes using comparative genomics revels a genus with tremendous synthesis potential of carbohydrate active enzymes and secondary metabolites.</title>
        <authorList>
            <person name="Sorensen T."/>
        </authorList>
    </citation>
    <scope>NUCLEOTIDE SEQUENCE [LARGE SCALE GENOMIC DNA]</scope>
    <source>
        <strain evidence="2 3">CBS 24483</strain>
    </source>
</reference>
<gene>
    <name evidence="2" type="ORF">PG986_004138</name>
</gene>
<accession>A0ABR1QLR0</accession>
<dbReference type="GeneID" id="92073422"/>
<comment type="caution">
    <text evidence="2">The sequence shown here is derived from an EMBL/GenBank/DDBJ whole genome shotgun (WGS) entry which is preliminary data.</text>
</comment>
<evidence type="ECO:0000313" key="2">
    <source>
        <dbReference type="EMBL" id="KAK7959284.1"/>
    </source>
</evidence>
<sequence>MFADQQNAGPQYPPSLQTAATSGPSLTIHATDRPTTASYDSQVTRRRRVHQPDAEDQDLYRCKYGYETARLDNFKRHLERRSPGCIGGESLGSFTFKCNTSFGDVGEWADHRDTGERFPRFSKARVFYDLAPASYR</sequence>
<dbReference type="RefSeq" id="XP_066702987.1">
    <property type="nucleotide sequence ID" value="XM_066840360.1"/>
</dbReference>
<feature type="compositionally biased region" description="Polar residues" evidence="1">
    <location>
        <begin position="1"/>
        <end position="25"/>
    </location>
</feature>
<dbReference type="Proteomes" id="UP001391051">
    <property type="component" value="Unassembled WGS sequence"/>
</dbReference>
<feature type="compositionally biased region" description="Polar residues" evidence="1">
    <location>
        <begin position="33"/>
        <end position="42"/>
    </location>
</feature>